<gene>
    <name evidence="2" type="ORF">JOC54_002529</name>
</gene>
<dbReference type="InterPro" id="IPR009577">
    <property type="entry name" value="Sm_multidrug_ex"/>
</dbReference>
<feature type="transmembrane region" description="Helical" evidence="1">
    <location>
        <begin position="14"/>
        <end position="39"/>
    </location>
</feature>
<dbReference type="Proteomes" id="UP001179280">
    <property type="component" value="Unassembled WGS sequence"/>
</dbReference>
<feature type="transmembrane region" description="Helical" evidence="1">
    <location>
        <begin position="125"/>
        <end position="148"/>
    </location>
</feature>
<proteinExistence type="predicted"/>
<keyword evidence="1" id="KW-0472">Membrane</keyword>
<evidence type="ECO:0000256" key="1">
    <source>
        <dbReference type="SAM" id="Phobius"/>
    </source>
</evidence>
<dbReference type="RefSeq" id="WP_204466544.1">
    <property type="nucleotide sequence ID" value="NZ_JAFBCV010000007.1"/>
</dbReference>
<keyword evidence="1" id="KW-0812">Transmembrane</keyword>
<keyword evidence="3" id="KW-1185">Reference proteome</keyword>
<dbReference type="EMBL" id="JAFBCV010000007">
    <property type="protein sequence ID" value="MBM7839258.1"/>
    <property type="molecule type" value="Genomic_DNA"/>
</dbReference>
<dbReference type="Pfam" id="PF06695">
    <property type="entry name" value="Sm_multidrug_ex"/>
    <property type="match status" value="1"/>
</dbReference>
<feature type="transmembrane region" description="Helical" evidence="1">
    <location>
        <begin position="45"/>
        <end position="70"/>
    </location>
</feature>
<evidence type="ECO:0000313" key="2">
    <source>
        <dbReference type="EMBL" id="MBM7839258.1"/>
    </source>
</evidence>
<accession>A0ABS2SUM8</accession>
<evidence type="ECO:0000313" key="3">
    <source>
        <dbReference type="Proteomes" id="UP001179280"/>
    </source>
</evidence>
<reference evidence="2" key="1">
    <citation type="submission" date="2021-01" db="EMBL/GenBank/DDBJ databases">
        <title>Genomic Encyclopedia of Type Strains, Phase IV (KMG-IV): sequencing the most valuable type-strain genomes for metagenomic binning, comparative biology and taxonomic classification.</title>
        <authorList>
            <person name="Goeker M."/>
        </authorList>
    </citation>
    <scope>NUCLEOTIDE SEQUENCE</scope>
    <source>
        <strain evidence="2">DSM 21943</strain>
    </source>
</reference>
<comment type="caution">
    <text evidence="2">The sequence shown here is derived from an EMBL/GenBank/DDBJ whole genome shotgun (WGS) entry which is preliminary data.</text>
</comment>
<feature type="transmembrane region" description="Helical" evidence="1">
    <location>
        <begin position="91"/>
        <end position="119"/>
    </location>
</feature>
<sequence>MENFILSIMEADTIYQYIGIFVISIGPFFESYAAIPLGLALQFPAIPIVLIAIVGNLASVLLFIWIIDYFRGKRKKEKKDGGRWKRAQGLFQRYGVPGVSFAGPLIGYHIGAAIALASGASRQYITLWMTIAITAWSIVLGVLLYFGIEFIR</sequence>
<name>A0ABS2SUM8_9BACI</name>
<protein>
    <submittedName>
        <fullName evidence="2">Membrane protein</fullName>
    </submittedName>
</protein>
<keyword evidence="1" id="KW-1133">Transmembrane helix</keyword>
<organism evidence="2 3">
    <name type="scientific">Shouchella xiaoxiensis</name>
    <dbReference type="NCBI Taxonomy" id="766895"/>
    <lineage>
        <taxon>Bacteria</taxon>
        <taxon>Bacillati</taxon>
        <taxon>Bacillota</taxon>
        <taxon>Bacilli</taxon>
        <taxon>Bacillales</taxon>
        <taxon>Bacillaceae</taxon>
        <taxon>Shouchella</taxon>
    </lineage>
</organism>